<protein>
    <recommendedName>
        <fullName evidence="3">2-amino-4-hydroxy-6-hydroxymethyldihydropteridine diphosphokinase</fullName>
        <ecNumber evidence="3">2.7.6.3</ecNumber>
    </recommendedName>
</protein>
<organism evidence="10 11">
    <name type="scientific">Labedella populi</name>
    <dbReference type="NCBI Taxonomy" id="2498850"/>
    <lineage>
        <taxon>Bacteria</taxon>
        <taxon>Bacillati</taxon>
        <taxon>Actinomycetota</taxon>
        <taxon>Actinomycetes</taxon>
        <taxon>Micrococcales</taxon>
        <taxon>Microbacteriaceae</taxon>
        <taxon>Labedella</taxon>
    </lineage>
</organism>
<evidence type="ECO:0000256" key="4">
    <source>
        <dbReference type="ARBA" id="ARBA00022679"/>
    </source>
</evidence>
<dbReference type="SUPFAM" id="SSF55083">
    <property type="entry name" value="6-hydroxymethyl-7,8-dihydropterin pyrophosphokinase, HPPK"/>
    <property type="match status" value="1"/>
</dbReference>
<dbReference type="GO" id="GO:0003848">
    <property type="term" value="F:2-amino-4-hydroxy-6-hydroxymethyldihydropteridine diphosphokinase activity"/>
    <property type="evidence" value="ECO:0007669"/>
    <property type="project" value="UniProtKB-EC"/>
</dbReference>
<dbReference type="InterPro" id="IPR035907">
    <property type="entry name" value="Hppk_sf"/>
</dbReference>
<dbReference type="PANTHER" id="PTHR43071">
    <property type="entry name" value="2-AMINO-4-HYDROXY-6-HYDROXYMETHYLDIHYDROPTERIDINE PYROPHOSPHOKINASE"/>
    <property type="match status" value="1"/>
</dbReference>
<keyword evidence="4 10" id="KW-0808">Transferase</keyword>
<comment type="caution">
    <text evidence="10">The sequence shown here is derived from an EMBL/GenBank/DDBJ whole genome shotgun (WGS) entry which is preliminary data.</text>
</comment>
<gene>
    <name evidence="10" type="primary">folK</name>
    <name evidence="10" type="ORF">ELQ92_11850</name>
</gene>
<keyword evidence="5" id="KW-0547">Nucleotide-binding</keyword>
<keyword evidence="11" id="KW-1185">Reference proteome</keyword>
<sequence>MSPIARPIVHDPIRRGGPERLVLALGSNLGDRHAVLGAAVERIRAIPGVFVRAVSPFVESVAVRTTGPDTDAPPYLNGVLVGHTYLEPHRLLDATVAIEDELGRVRTERWGDRTIDIDVIEVGSRRLADARLTLPHPRAAERSFVLGPWLAVEPDARLTGAGPVAELLARLETGTGA</sequence>
<proteinExistence type="predicted"/>
<reference evidence="10 11" key="1">
    <citation type="submission" date="2018-12" db="EMBL/GenBank/DDBJ databases">
        <authorList>
            <person name="Li F."/>
        </authorList>
    </citation>
    <scope>NUCLEOTIDE SEQUENCE [LARGE SCALE GENOMIC DNA]</scope>
    <source>
        <strain evidence="10 11">8H24J-4-2</strain>
    </source>
</reference>
<dbReference type="NCBIfam" id="TIGR01498">
    <property type="entry name" value="folK"/>
    <property type="match status" value="1"/>
</dbReference>
<comment type="catalytic activity">
    <reaction evidence="1">
        <text>6-hydroxymethyl-7,8-dihydropterin + ATP = (7,8-dihydropterin-6-yl)methyl diphosphate + AMP + H(+)</text>
        <dbReference type="Rhea" id="RHEA:11412"/>
        <dbReference type="ChEBI" id="CHEBI:15378"/>
        <dbReference type="ChEBI" id="CHEBI:30616"/>
        <dbReference type="ChEBI" id="CHEBI:44841"/>
        <dbReference type="ChEBI" id="CHEBI:72950"/>
        <dbReference type="ChEBI" id="CHEBI:456215"/>
        <dbReference type="EC" id="2.7.6.3"/>
    </reaction>
</comment>
<dbReference type="GO" id="GO:0005524">
    <property type="term" value="F:ATP binding"/>
    <property type="evidence" value="ECO:0007669"/>
    <property type="project" value="UniProtKB-KW"/>
</dbReference>
<evidence type="ECO:0000313" key="11">
    <source>
        <dbReference type="Proteomes" id="UP000288603"/>
    </source>
</evidence>
<evidence type="ECO:0000256" key="7">
    <source>
        <dbReference type="ARBA" id="ARBA00022840"/>
    </source>
</evidence>
<feature type="domain" description="7,8-dihydro-6-hydroxymethylpterin-pyrophosphokinase" evidence="9">
    <location>
        <begin position="22"/>
        <end position="154"/>
    </location>
</feature>
<dbReference type="AlphaFoldDB" id="A0A3S4AZH7"/>
<dbReference type="RefSeq" id="WP_128499249.1">
    <property type="nucleotide sequence ID" value="NZ_RZNC01000004.1"/>
</dbReference>
<dbReference type="EMBL" id="RZNC01000004">
    <property type="protein sequence ID" value="RWZ59525.1"/>
    <property type="molecule type" value="Genomic_DNA"/>
</dbReference>
<accession>A0A3S4AZH7</accession>
<dbReference type="UniPathway" id="UPA00077">
    <property type="reaction ID" value="UER00155"/>
</dbReference>
<dbReference type="GO" id="GO:0046656">
    <property type="term" value="P:folic acid biosynthetic process"/>
    <property type="evidence" value="ECO:0007669"/>
    <property type="project" value="UniProtKB-KW"/>
</dbReference>
<dbReference type="CDD" id="cd00483">
    <property type="entry name" value="HPPK"/>
    <property type="match status" value="1"/>
</dbReference>
<dbReference type="OrthoDB" id="9808041at2"/>
<dbReference type="GO" id="GO:0016301">
    <property type="term" value="F:kinase activity"/>
    <property type="evidence" value="ECO:0007669"/>
    <property type="project" value="UniProtKB-KW"/>
</dbReference>
<evidence type="ECO:0000259" key="9">
    <source>
        <dbReference type="Pfam" id="PF01288"/>
    </source>
</evidence>
<evidence type="ECO:0000256" key="5">
    <source>
        <dbReference type="ARBA" id="ARBA00022741"/>
    </source>
</evidence>
<dbReference type="PANTHER" id="PTHR43071:SF1">
    <property type="entry name" value="2-AMINO-4-HYDROXY-6-HYDROXYMETHYLDIHYDROPTERIDINE PYROPHOSPHOKINASE"/>
    <property type="match status" value="1"/>
</dbReference>
<dbReference type="EC" id="2.7.6.3" evidence="3"/>
<keyword evidence="7" id="KW-0067">ATP-binding</keyword>
<keyword evidence="6 10" id="KW-0418">Kinase</keyword>
<keyword evidence="8" id="KW-0289">Folate biosynthesis</keyword>
<evidence type="ECO:0000256" key="2">
    <source>
        <dbReference type="ARBA" id="ARBA00005051"/>
    </source>
</evidence>
<dbReference type="GO" id="GO:0046654">
    <property type="term" value="P:tetrahydrofolate biosynthetic process"/>
    <property type="evidence" value="ECO:0007669"/>
    <property type="project" value="UniProtKB-UniPathway"/>
</dbReference>
<comment type="pathway">
    <text evidence="2">Cofactor biosynthesis; tetrahydrofolate biosynthesis; 2-amino-4-hydroxy-6-hydroxymethyl-7,8-dihydropteridine diphosphate from 7,8-dihydroneopterin triphosphate: step 4/4.</text>
</comment>
<dbReference type="Proteomes" id="UP000288603">
    <property type="component" value="Unassembled WGS sequence"/>
</dbReference>
<evidence type="ECO:0000256" key="8">
    <source>
        <dbReference type="ARBA" id="ARBA00022909"/>
    </source>
</evidence>
<dbReference type="Gene3D" id="3.30.70.560">
    <property type="entry name" value="7,8-Dihydro-6-hydroxymethylpterin-pyrophosphokinase HPPK"/>
    <property type="match status" value="1"/>
</dbReference>
<evidence type="ECO:0000313" key="10">
    <source>
        <dbReference type="EMBL" id="RWZ59525.1"/>
    </source>
</evidence>
<name>A0A3S4AZH7_9MICO</name>
<dbReference type="InterPro" id="IPR000550">
    <property type="entry name" value="Hppk"/>
</dbReference>
<dbReference type="Pfam" id="PF01288">
    <property type="entry name" value="HPPK"/>
    <property type="match status" value="1"/>
</dbReference>
<evidence type="ECO:0000256" key="1">
    <source>
        <dbReference type="ARBA" id="ARBA00000198"/>
    </source>
</evidence>
<evidence type="ECO:0000256" key="3">
    <source>
        <dbReference type="ARBA" id="ARBA00013253"/>
    </source>
</evidence>
<evidence type="ECO:0000256" key="6">
    <source>
        <dbReference type="ARBA" id="ARBA00022777"/>
    </source>
</evidence>